<keyword evidence="2" id="KW-1185">Reference proteome</keyword>
<proteinExistence type="predicted"/>
<dbReference type="Proteomes" id="UP000789920">
    <property type="component" value="Unassembled WGS sequence"/>
</dbReference>
<sequence length="733" mass="83741">MTICYNDLAGSLNLELWCGSNQLRNLDLSGLTQLEKLECCDNLLSSFDYSQLNPERLTYLNISDNNLPKQDLTIFIGSLKPLRNLRELKRLDISNTDIDAGLEYLSGSLEKVVCETKERPESTVQKLAEKLVIYNNEIKQWREEKQTAPQTESPPMLTSETSFSPSLVNLSLSILEQKITEFFQANQDLSKESNLLYSFYKVKSYTYNEPQKRHKLTVVAKDPNSRDQTNYQLERTGDLHLDLIEYENYPRESRHQIEELEIRGIKTKTIGWRLLTGKLDLSDFVNLQYLDCKDNQLTSLDLRKNTKLMQLNCSYNQLTSLDLANNLQLEVLYCSNNLLNNSIDSLLSKINPEKLNELDLANNNSLFKEFGLSSFRKFVNLKSLDLSNNIFCVGSLEPLQDLTKLEELNVTNTNINSGLEYLPDSLQKFQCYDPDYEKDSYDISNKNLEGPLRLKGFTKLEKLDCSHNKLTKLNLSDCPDLLELDISNNEFNDWEFLKVVPKLEILRASNNQKLSPQDLRIILTLKNLKELIINGCSSLQGSLKALENLSKLIKLNISNTNIKEGLEYLPKSCEIIYCNSDYQYKSTKIMEELDKSRCWDDKGRVDKADGLAASVIPSERLFVIRTTAVAGGVLAATVNPVLGGVLAAVSPVVEVDTSEFLDNYHELLGILEPIKIGERGEINKILEDLRKRVNEFLARYDQDSNGEIDIDELIEKRKMLEEDFNKDQENGKL</sequence>
<evidence type="ECO:0000313" key="1">
    <source>
        <dbReference type="EMBL" id="CAG8483809.1"/>
    </source>
</evidence>
<comment type="caution">
    <text evidence="1">The sequence shown here is derived from an EMBL/GenBank/DDBJ whole genome shotgun (WGS) entry which is preliminary data.</text>
</comment>
<reference evidence="1" key="1">
    <citation type="submission" date="2021-06" db="EMBL/GenBank/DDBJ databases">
        <authorList>
            <person name="Kallberg Y."/>
            <person name="Tangrot J."/>
            <person name="Rosling A."/>
        </authorList>
    </citation>
    <scope>NUCLEOTIDE SEQUENCE</scope>
    <source>
        <strain evidence="1">MA461A</strain>
    </source>
</reference>
<accession>A0ACA9KPX8</accession>
<evidence type="ECO:0000313" key="2">
    <source>
        <dbReference type="Proteomes" id="UP000789920"/>
    </source>
</evidence>
<organism evidence="1 2">
    <name type="scientific">Racocetra persica</name>
    <dbReference type="NCBI Taxonomy" id="160502"/>
    <lineage>
        <taxon>Eukaryota</taxon>
        <taxon>Fungi</taxon>
        <taxon>Fungi incertae sedis</taxon>
        <taxon>Mucoromycota</taxon>
        <taxon>Glomeromycotina</taxon>
        <taxon>Glomeromycetes</taxon>
        <taxon>Diversisporales</taxon>
        <taxon>Gigasporaceae</taxon>
        <taxon>Racocetra</taxon>
    </lineage>
</organism>
<name>A0ACA9KPX8_9GLOM</name>
<gene>
    <name evidence="1" type="ORF">RPERSI_LOCUS1096</name>
</gene>
<dbReference type="EMBL" id="CAJVQC010000916">
    <property type="protein sequence ID" value="CAG8483809.1"/>
    <property type="molecule type" value="Genomic_DNA"/>
</dbReference>
<protein>
    <submittedName>
        <fullName evidence="1">27587_t:CDS:1</fullName>
    </submittedName>
</protein>